<dbReference type="Proteomes" id="UP001172756">
    <property type="component" value="Unassembled WGS sequence"/>
</dbReference>
<feature type="compositionally biased region" description="Basic and acidic residues" evidence="1">
    <location>
        <begin position="52"/>
        <end position="62"/>
    </location>
</feature>
<comment type="caution">
    <text evidence="3">The sequence shown here is derived from an EMBL/GenBank/DDBJ whole genome shotgun (WGS) entry which is preliminary data.</text>
</comment>
<evidence type="ECO:0000256" key="2">
    <source>
        <dbReference type="SAM" id="Phobius"/>
    </source>
</evidence>
<proteinExistence type="predicted"/>
<feature type="region of interest" description="Disordered" evidence="1">
    <location>
        <begin position="1"/>
        <end position="128"/>
    </location>
</feature>
<keyword evidence="2" id="KW-0812">Transmembrane</keyword>
<evidence type="ECO:0000313" key="3">
    <source>
        <dbReference type="EMBL" id="MDN4483378.1"/>
    </source>
</evidence>
<keyword evidence="2" id="KW-1133">Transmembrane helix</keyword>
<reference evidence="3 4" key="1">
    <citation type="submission" date="2023-06" db="EMBL/GenBank/DDBJ databases">
        <title>SYSU T0a273.</title>
        <authorList>
            <person name="Gao L."/>
            <person name="Fang B.-Z."/>
            <person name="Li W.-J."/>
        </authorList>
    </citation>
    <scope>NUCLEOTIDE SEQUENCE [LARGE SCALE GENOMIC DNA]</scope>
    <source>
        <strain evidence="3 4">SYSU T0a273</strain>
    </source>
</reference>
<feature type="transmembrane region" description="Helical" evidence="2">
    <location>
        <begin position="135"/>
        <end position="156"/>
    </location>
</feature>
<evidence type="ECO:0000313" key="4">
    <source>
        <dbReference type="Proteomes" id="UP001172756"/>
    </source>
</evidence>
<sequence length="157" mass="16393">MTDGRGGAEEPAARDGAPDEPAEVAEEPTQADDSTRLAARGLDQTRIASRGPAREAEERIEAPRFAPRPPETDGPSSARRRDTYAPRTAVPHGSGDPARPVPASPGRPADGAGIVTPEERADRERRDHWSRARRVAALTGGAVLAVGAAIALAVALL</sequence>
<evidence type="ECO:0000256" key="1">
    <source>
        <dbReference type="SAM" id="MobiDB-lite"/>
    </source>
</evidence>
<feature type="compositionally biased region" description="Basic and acidic residues" evidence="1">
    <location>
        <begin position="117"/>
        <end position="128"/>
    </location>
</feature>
<protein>
    <submittedName>
        <fullName evidence="3">Uncharacterized protein</fullName>
    </submittedName>
</protein>
<keyword evidence="2" id="KW-0472">Membrane</keyword>
<accession>A0AB35MI62</accession>
<organism evidence="3 4">
    <name type="scientific">Demequina lignilytica</name>
    <dbReference type="NCBI Taxonomy" id="3051663"/>
    <lineage>
        <taxon>Bacteria</taxon>
        <taxon>Bacillati</taxon>
        <taxon>Actinomycetota</taxon>
        <taxon>Actinomycetes</taxon>
        <taxon>Micrococcales</taxon>
        <taxon>Demequinaceae</taxon>
        <taxon>Demequina</taxon>
    </lineage>
</organism>
<feature type="compositionally biased region" description="Basic and acidic residues" evidence="1">
    <location>
        <begin position="1"/>
        <end position="17"/>
    </location>
</feature>
<dbReference type="RefSeq" id="WP_301160255.1">
    <property type="nucleotide sequence ID" value="NZ_JAUHQB010000004.1"/>
</dbReference>
<dbReference type="AlphaFoldDB" id="A0AB35MI62"/>
<name>A0AB35MI62_9MICO</name>
<feature type="compositionally biased region" description="Acidic residues" evidence="1">
    <location>
        <begin position="18"/>
        <end position="30"/>
    </location>
</feature>
<gene>
    <name evidence="3" type="ORF">QQ002_07495</name>
</gene>
<dbReference type="EMBL" id="JAUHQB010000004">
    <property type="protein sequence ID" value="MDN4483378.1"/>
    <property type="molecule type" value="Genomic_DNA"/>
</dbReference>